<dbReference type="KEGG" id="pace:A6070_12135"/>
<keyword evidence="8 9" id="KW-0472">Membrane</keyword>
<gene>
    <name evidence="9" type="primary">secE</name>
    <name evidence="10" type="ORF">A7E75_03510</name>
</gene>
<proteinExistence type="inferred from homology"/>
<dbReference type="PANTHER" id="PTHR33910">
    <property type="entry name" value="PROTEIN TRANSLOCASE SUBUNIT SECE"/>
    <property type="match status" value="1"/>
</dbReference>
<evidence type="ECO:0000256" key="8">
    <source>
        <dbReference type="ARBA" id="ARBA00023136"/>
    </source>
</evidence>
<dbReference type="InterPro" id="IPR005807">
    <property type="entry name" value="SecE_bac"/>
</dbReference>
<evidence type="ECO:0000256" key="2">
    <source>
        <dbReference type="ARBA" id="ARBA00022448"/>
    </source>
</evidence>
<evidence type="ECO:0000313" key="11">
    <source>
        <dbReference type="Proteomes" id="UP000182264"/>
    </source>
</evidence>
<dbReference type="NCBIfam" id="TIGR00964">
    <property type="entry name" value="secE_bact"/>
    <property type="match status" value="1"/>
</dbReference>
<comment type="subunit">
    <text evidence="9">Component of the Sec protein translocase complex. Heterotrimer consisting of SecY, SecE and SecG subunits. The heterotrimers can form oligomers, although 1 heterotrimer is thought to be able to translocate proteins. Interacts with the ribosome. Interacts with SecDF, and other proteins may be involved. Interacts with SecA.</text>
</comment>
<dbReference type="PANTHER" id="PTHR33910:SF1">
    <property type="entry name" value="PROTEIN TRANSLOCASE SUBUNIT SECE"/>
    <property type="match status" value="1"/>
</dbReference>
<evidence type="ECO:0000256" key="6">
    <source>
        <dbReference type="ARBA" id="ARBA00022989"/>
    </source>
</evidence>
<keyword evidence="6 9" id="KW-1133">Transmembrane helix</keyword>
<dbReference type="Proteomes" id="UP000182264">
    <property type="component" value="Chromosome"/>
</dbReference>
<comment type="similarity">
    <text evidence="9">Belongs to the SecE/SEC61-gamma family.</text>
</comment>
<comment type="function">
    <text evidence="9">Essential subunit of the Sec protein translocation channel SecYEG. Clamps together the 2 halves of SecY. May contact the channel plug during translocation.</text>
</comment>
<dbReference type="GO" id="GO:0006605">
    <property type="term" value="P:protein targeting"/>
    <property type="evidence" value="ECO:0007669"/>
    <property type="project" value="UniProtKB-UniRule"/>
</dbReference>
<protein>
    <recommendedName>
        <fullName evidence="9">Protein translocase subunit SecE</fullName>
    </recommendedName>
</protein>
<dbReference type="OrthoDB" id="9812738at2"/>
<dbReference type="AlphaFoldDB" id="A0A1L3GET0"/>
<comment type="subcellular location">
    <subcellularLocation>
        <location evidence="9">Cell membrane</location>
        <topology evidence="9">Single-pass membrane protein</topology>
    </subcellularLocation>
    <subcellularLocation>
        <location evidence="1">Membrane</location>
    </subcellularLocation>
</comment>
<evidence type="ECO:0000313" key="10">
    <source>
        <dbReference type="EMBL" id="APG24208.1"/>
    </source>
</evidence>
<reference evidence="10 11" key="1">
    <citation type="journal article" date="2017" name="Genome Announc.">
        <title>Complete Genome Sequences of Two Acetylene-Fermenting Pelobacter acetylenicus Strains.</title>
        <authorList>
            <person name="Sutton J.M."/>
            <person name="Baesman S.M."/>
            <person name="Fierst J.L."/>
            <person name="Poret-Peterson A.T."/>
            <person name="Oremland R.S."/>
            <person name="Dunlap D.S."/>
            <person name="Akob D.M."/>
        </authorList>
    </citation>
    <scope>NUCLEOTIDE SEQUENCE [LARGE SCALE GENOMIC DNA]</scope>
    <source>
        <strain evidence="10 11">DSM 3247</strain>
    </source>
</reference>
<keyword evidence="7 9" id="KW-0811">Translocation</keyword>
<dbReference type="EMBL" id="CP015518">
    <property type="protein sequence ID" value="APG24208.1"/>
    <property type="molecule type" value="Genomic_DNA"/>
</dbReference>
<name>A0A1L3GET0_SYNAC</name>
<dbReference type="RefSeq" id="WP_072286022.1">
    <property type="nucleotide sequence ID" value="NZ_CP015455.1"/>
</dbReference>
<evidence type="ECO:0000256" key="4">
    <source>
        <dbReference type="ARBA" id="ARBA00022692"/>
    </source>
</evidence>
<evidence type="ECO:0000256" key="1">
    <source>
        <dbReference type="ARBA" id="ARBA00004370"/>
    </source>
</evidence>
<dbReference type="GO" id="GO:0009306">
    <property type="term" value="P:protein secretion"/>
    <property type="evidence" value="ECO:0007669"/>
    <property type="project" value="UniProtKB-UniRule"/>
</dbReference>
<dbReference type="GO" id="GO:0065002">
    <property type="term" value="P:intracellular protein transmembrane transport"/>
    <property type="evidence" value="ECO:0007669"/>
    <property type="project" value="UniProtKB-UniRule"/>
</dbReference>
<organism evidence="10 11">
    <name type="scientific">Syntrophotalea acetylenica</name>
    <name type="common">Pelobacter acetylenicus</name>
    <dbReference type="NCBI Taxonomy" id="29542"/>
    <lineage>
        <taxon>Bacteria</taxon>
        <taxon>Pseudomonadati</taxon>
        <taxon>Thermodesulfobacteriota</taxon>
        <taxon>Desulfuromonadia</taxon>
        <taxon>Desulfuromonadales</taxon>
        <taxon>Syntrophotaleaceae</taxon>
        <taxon>Syntrophotalea</taxon>
    </lineage>
</organism>
<evidence type="ECO:0000256" key="5">
    <source>
        <dbReference type="ARBA" id="ARBA00022927"/>
    </source>
</evidence>
<dbReference type="InterPro" id="IPR038379">
    <property type="entry name" value="SecE_sf"/>
</dbReference>
<keyword evidence="3 9" id="KW-1003">Cell membrane</keyword>
<dbReference type="GO" id="GO:0005886">
    <property type="term" value="C:plasma membrane"/>
    <property type="evidence" value="ECO:0007669"/>
    <property type="project" value="UniProtKB-SubCell"/>
</dbReference>
<keyword evidence="2 9" id="KW-0813">Transport</keyword>
<dbReference type="PRINTS" id="PR01650">
    <property type="entry name" value="SECETRNLCASE"/>
</dbReference>
<feature type="transmembrane region" description="Helical" evidence="9">
    <location>
        <begin position="27"/>
        <end position="46"/>
    </location>
</feature>
<dbReference type="GO" id="GO:0043952">
    <property type="term" value="P:protein transport by the Sec complex"/>
    <property type="evidence" value="ECO:0007669"/>
    <property type="project" value="UniProtKB-UniRule"/>
</dbReference>
<keyword evidence="11" id="KW-1185">Reference proteome</keyword>
<sequence>MVNKAGEFLGNVKVELKKVTWPSKRDAYGSTLAVIVLVLGVAVYLWGVDRLLSSAIGVLLRG</sequence>
<evidence type="ECO:0000256" key="7">
    <source>
        <dbReference type="ARBA" id="ARBA00023010"/>
    </source>
</evidence>
<dbReference type="Gene3D" id="1.20.5.1030">
    <property type="entry name" value="Preprotein translocase secy subunit"/>
    <property type="match status" value="1"/>
</dbReference>
<evidence type="ECO:0000256" key="3">
    <source>
        <dbReference type="ARBA" id="ARBA00022475"/>
    </source>
</evidence>
<dbReference type="InterPro" id="IPR001901">
    <property type="entry name" value="Translocase_SecE/Sec61-g"/>
</dbReference>
<dbReference type="HAMAP" id="MF_00422">
    <property type="entry name" value="SecE"/>
    <property type="match status" value="1"/>
</dbReference>
<accession>A0A1L3GET0</accession>
<dbReference type="STRING" id="29542.A6070_12135"/>
<keyword evidence="5 9" id="KW-0653">Protein transport</keyword>
<dbReference type="GO" id="GO:0008320">
    <property type="term" value="F:protein transmembrane transporter activity"/>
    <property type="evidence" value="ECO:0007669"/>
    <property type="project" value="UniProtKB-UniRule"/>
</dbReference>
<keyword evidence="4 9" id="KW-0812">Transmembrane</keyword>
<evidence type="ECO:0000256" key="9">
    <source>
        <dbReference type="HAMAP-Rule" id="MF_00422"/>
    </source>
</evidence>
<dbReference type="Pfam" id="PF00584">
    <property type="entry name" value="SecE"/>
    <property type="match status" value="1"/>
</dbReference>